<feature type="region of interest" description="Disordered" evidence="1">
    <location>
        <begin position="217"/>
        <end position="239"/>
    </location>
</feature>
<dbReference type="RefSeq" id="WP_183719884.1">
    <property type="nucleotide sequence ID" value="NZ_JACHGO010000005.1"/>
</dbReference>
<evidence type="ECO:0000313" key="2">
    <source>
        <dbReference type="EMBL" id="MBB5143933.1"/>
    </source>
</evidence>
<sequence>MNTDIRLSVGFWQHPKTRKTAKRLGLEGVRSLQVLWSWAALNRPDGNLSGMDWEDIEMAADWQGEERVFFNYCLGVWIDDMVGSYALHDWKDHNSWASEADERSDKARFSRLATANREAYDKMKAAGINAVSKEEYDRLTSVQRSLDDRPTTVARSSNVPPTPAPSPAPTHKDKEGGDNAHAHVAPSVPEITPEQYQGDVEKSKLAESGSAVLVQPFSEPPSEISQSTGPKRTDCPSKGHPQWRAFQSCWQVYPVQQGQEAAWREWMRLHGNGTLPEAYAIRDAILILVQEDSRWQRGKVPNMAKWLNGKGWFDKPFVEPAPSVRDGPPVARTQGQKNRQNLEGLAAFVAAADEEFSHGYEAENIGRIGAHGRDLSAPIGR</sequence>
<accession>A0A7W8C1N0</accession>
<feature type="region of interest" description="Disordered" evidence="1">
    <location>
        <begin position="140"/>
        <end position="184"/>
    </location>
</feature>
<protein>
    <submittedName>
        <fullName evidence="2">Uncharacterized protein</fullName>
    </submittedName>
</protein>
<dbReference type="AlphaFoldDB" id="A0A7W8C1N0"/>
<dbReference type="EMBL" id="JACHGO010000005">
    <property type="protein sequence ID" value="MBB5143933.1"/>
    <property type="molecule type" value="Genomic_DNA"/>
</dbReference>
<evidence type="ECO:0000313" key="3">
    <source>
        <dbReference type="Proteomes" id="UP000539075"/>
    </source>
</evidence>
<name>A0A7W8C1N0_9BACT</name>
<reference evidence="2 3" key="1">
    <citation type="submission" date="2020-08" db="EMBL/GenBank/DDBJ databases">
        <title>Genomic Encyclopedia of Type Strains, Phase IV (KMG-IV): sequencing the most valuable type-strain genomes for metagenomic binning, comparative biology and taxonomic classification.</title>
        <authorList>
            <person name="Goeker M."/>
        </authorList>
    </citation>
    <scope>NUCLEOTIDE SEQUENCE [LARGE SCALE GENOMIC DNA]</scope>
    <source>
        <strain evidence="2 3">DSM 11275</strain>
    </source>
</reference>
<evidence type="ECO:0000256" key="1">
    <source>
        <dbReference type="SAM" id="MobiDB-lite"/>
    </source>
</evidence>
<feature type="compositionally biased region" description="Basic and acidic residues" evidence="1">
    <location>
        <begin position="170"/>
        <end position="181"/>
    </location>
</feature>
<proteinExistence type="predicted"/>
<gene>
    <name evidence="2" type="ORF">HNQ38_002033</name>
</gene>
<organism evidence="2 3">
    <name type="scientific">Desulfovibrio intestinalis</name>
    <dbReference type="NCBI Taxonomy" id="58621"/>
    <lineage>
        <taxon>Bacteria</taxon>
        <taxon>Pseudomonadati</taxon>
        <taxon>Thermodesulfobacteriota</taxon>
        <taxon>Desulfovibrionia</taxon>
        <taxon>Desulfovibrionales</taxon>
        <taxon>Desulfovibrionaceae</taxon>
        <taxon>Desulfovibrio</taxon>
    </lineage>
</organism>
<keyword evidence="3" id="KW-1185">Reference proteome</keyword>
<comment type="caution">
    <text evidence="2">The sequence shown here is derived from an EMBL/GenBank/DDBJ whole genome shotgun (WGS) entry which is preliminary data.</text>
</comment>
<dbReference type="Proteomes" id="UP000539075">
    <property type="component" value="Unassembled WGS sequence"/>
</dbReference>